<comment type="similarity">
    <text evidence="2">Belongs to the THAP1 family.</text>
</comment>
<dbReference type="GO" id="GO:0005654">
    <property type="term" value="C:nucleoplasm"/>
    <property type="evidence" value="ECO:0007669"/>
    <property type="project" value="UniProtKB-SubCell"/>
</dbReference>
<accession>A0AAV2SDV7</accession>
<dbReference type="Proteomes" id="UP001497623">
    <property type="component" value="Unassembled WGS sequence"/>
</dbReference>
<evidence type="ECO:0000256" key="9">
    <source>
        <dbReference type="ARBA" id="ARBA00023163"/>
    </source>
</evidence>
<evidence type="ECO:0000256" key="4">
    <source>
        <dbReference type="ARBA" id="ARBA00022771"/>
    </source>
</evidence>
<keyword evidence="5" id="KW-0862">Zinc</keyword>
<dbReference type="AlphaFoldDB" id="A0AAV2SDV7"/>
<keyword evidence="10" id="KW-0539">Nucleus</keyword>
<keyword evidence="3" id="KW-0479">Metal-binding</keyword>
<evidence type="ECO:0000256" key="13">
    <source>
        <dbReference type="SAM" id="MobiDB-lite"/>
    </source>
</evidence>
<reference evidence="16 17" key="1">
    <citation type="submission" date="2024-05" db="EMBL/GenBank/DDBJ databases">
        <authorList>
            <person name="Wallberg A."/>
        </authorList>
    </citation>
    <scope>NUCLEOTIDE SEQUENCE [LARGE SCALE GENOMIC DNA]</scope>
</reference>
<evidence type="ECO:0000256" key="12">
    <source>
        <dbReference type="PROSITE-ProRule" id="PRU00309"/>
    </source>
</evidence>
<dbReference type="InterPro" id="IPR006612">
    <property type="entry name" value="THAP_Znf"/>
</dbReference>
<dbReference type="Pfam" id="PF05485">
    <property type="entry name" value="THAP"/>
    <property type="match status" value="1"/>
</dbReference>
<keyword evidence="6" id="KW-0805">Transcription regulation</keyword>
<feature type="chain" id="PRO_5043483640" description="THAP-type domain-containing protein" evidence="14">
    <location>
        <begin position="23"/>
        <end position="147"/>
    </location>
</feature>
<dbReference type="SUPFAM" id="SSF57716">
    <property type="entry name" value="Glucocorticoid receptor-like (DNA-binding domain)"/>
    <property type="match status" value="1"/>
</dbReference>
<evidence type="ECO:0000256" key="6">
    <source>
        <dbReference type="ARBA" id="ARBA00023015"/>
    </source>
</evidence>
<dbReference type="SMART" id="SM00692">
    <property type="entry name" value="DM3"/>
    <property type="match status" value="1"/>
</dbReference>
<protein>
    <recommendedName>
        <fullName evidence="15">THAP-type domain-containing protein</fullName>
    </recommendedName>
</protein>
<sequence>RVSSKIVGFVVVLKIMVNCVVASCRNEGSFRVPRGDPLTKKLWVTAVRCEHLNHKTRNNIMVCSAHFTQDDFTNYDSEGVRLPEKILRPGSIPTIFPWSKDNNHNAPSYNKSNDGERFSLFEEMNAGRDIPQNERASKRMRGLDDLP</sequence>
<dbReference type="PANTHER" id="PTHR46600:SF1">
    <property type="entry name" value="THAP DOMAIN-CONTAINING PROTEIN 1"/>
    <property type="match status" value="1"/>
</dbReference>
<feature type="non-terminal residue" evidence="16">
    <location>
        <position position="1"/>
    </location>
</feature>
<keyword evidence="11" id="KW-0131">Cell cycle</keyword>
<keyword evidence="9" id="KW-0804">Transcription</keyword>
<comment type="subcellular location">
    <subcellularLocation>
        <location evidence="1">Nucleus</location>
        <location evidence="1">Nucleoplasm</location>
    </subcellularLocation>
</comment>
<dbReference type="PROSITE" id="PS50950">
    <property type="entry name" value="ZF_THAP"/>
    <property type="match status" value="1"/>
</dbReference>
<evidence type="ECO:0000256" key="10">
    <source>
        <dbReference type="ARBA" id="ARBA00023242"/>
    </source>
</evidence>
<dbReference type="GO" id="GO:0008270">
    <property type="term" value="F:zinc ion binding"/>
    <property type="evidence" value="ECO:0007669"/>
    <property type="project" value="UniProtKB-KW"/>
</dbReference>
<keyword evidence="17" id="KW-1185">Reference proteome</keyword>
<gene>
    <name evidence="16" type="ORF">MNOR_LOCUS35512</name>
</gene>
<evidence type="ECO:0000256" key="7">
    <source>
        <dbReference type="ARBA" id="ARBA00023054"/>
    </source>
</evidence>
<evidence type="ECO:0000256" key="3">
    <source>
        <dbReference type="ARBA" id="ARBA00022723"/>
    </source>
</evidence>
<keyword evidence="14" id="KW-0732">Signal</keyword>
<comment type="caution">
    <text evidence="16">The sequence shown here is derived from an EMBL/GenBank/DDBJ whole genome shotgun (WGS) entry which is preliminary data.</text>
</comment>
<keyword evidence="8 12" id="KW-0238">DNA-binding</keyword>
<evidence type="ECO:0000313" key="16">
    <source>
        <dbReference type="EMBL" id="CAL4182146.1"/>
    </source>
</evidence>
<feature type="domain" description="THAP-type" evidence="15">
    <location>
        <begin position="10"/>
        <end position="96"/>
    </location>
</feature>
<organism evidence="16 17">
    <name type="scientific">Meganyctiphanes norvegica</name>
    <name type="common">Northern krill</name>
    <name type="synonym">Thysanopoda norvegica</name>
    <dbReference type="NCBI Taxonomy" id="48144"/>
    <lineage>
        <taxon>Eukaryota</taxon>
        <taxon>Metazoa</taxon>
        <taxon>Ecdysozoa</taxon>
        <taxon>Arthropoda</taxon>
        <taxon>Crustacea</taxon>
        <taxon>Multicrustacea</taxon>
        <taxon>Malacostraca</taxon>
        <taxon>Eumalacostraca</taxon>
        <taxon>Eucarida</taxon>
        <taxon>Euphausiacea</taxon>
        <taxon>Euphausiidae</taxon>
        <taxon>Meganyctiphanes</taxon>
    </lineage>
</organism>
<keyword evidence="7" id="KW-0175">Coiled coil</keyword>
<keyword evidence="4 12" id="KW-0863">Zinc-finger</keyword>
<feature type="compositionally biased region" description="Basic and acidic residues" evidence="13">
    <location>
        <begin position="131"/>
        <end position="147"/>
    </location>
</feature>
<proteinExistence type="inferred from homology"/>
<evidence type="ECO:0000256" key="8">
    <source>
        <dbReference type="ARBA" id="ARBA00023125"/>
    </source>
</evidence>
<evidence type="ECO:0000256" key="2">
    <source>
        <dbReference type="ARBA" id="ARBA00006177"/>
    </source>
</evidence>
<feature type="signal peptide" evidence="14">
    <location>
        <begin position="1"/>
        <end position="22"/>
    </location>
</feature>
<evidence type="ECO:0000313" key="17">
    <source>
        <dbReference type="Proteomes" id="UP001497623"/>
    </source>
</evidence>
<dbReference type="SMART" id="SM00980">
    <property type="entry name" value="THAP"/>
    <property type="match status" value="1"/>
</dbReference>
<dbReference type="Gene3D" id="6.20.210.20">
    <property type="entry name" value="THAP domain"/>
    <property type="match status" value="1"/>
</dbReference>
<name>A0AAV2SDV7_MEGNR</name>
<feature type="region of interest" description="Disordered" evidence="13">
    <location>
        <begin position="124"/>
        <end position="147"/>
    </location>
</feature>
<dbReference type="InterPro" id="IPR038441">
    <property type="entry name" value="THAP_Znf_sf"/>
</dbReference>
<dbReference type="EMBL" id="CAXKWB010059608">
    <property type="protein sequence ID" value="CAL4182146.1"/>
    <property type="molecule type" value="Genomic_DNA"/>
</dbReference>
<feature type="non-terminal residue" evidence="16">
    <location>
        <position position="147"/>
    </location>
</feature>
<dbReference type="PANTHER" id="PTHR46600">
    <property type="entry name" value="THAP DOMAIN-CONTAINING"/>
    <property type="match status" value="1"/>
</dbReference>
<evidence type="ECO:0000256" key="1">
    <source>
        <dbReference type="ARBA" id="ARBA00004642"/>
    </source>
</evidence>
<evidence type="ECO:0000256" key="5">
    <source>
        <dbReference type="ARBA" id="ARBA00022833"/>
    </source>
</evidence>
<dbReference type="InterPro" id="IPR026516">
    <property type="entry name" value="THAP1/10"/>
</dbReference>
<dbReference type="GO" id="GO:0043565">
    <property type="term" value="F:sequence-specific DNA binding"/>
    <property type="evidence" value="ECO:0007669"/>
    <property type="project" value="InterPro"/>
</dbReference>
<evidence type="ECO:0000256" key="14">
    <source>
        <dbReference type="SAM" id="SignalP"/>
    </source>
</evidence>
<evidence type="ECO:0000259" key="15">
    <source>
        <dbReference type="PROSITE" id="PS50950"/>
    </source>
</evidence>
<evidence type="ECO:0000256" key="11">
    <source>
        <dbReference type="ARBA" id="ARBA00023306"/>
    </source>
</evidence>